<dbReference type="VEuPathDB" id="FungiDB:CC77DRAFT_1022281"/>
<evidence type="ECO:0000313" key="1">
    <source>
        <dbReference type="EMBL" id="OAG18757.1"/>
    </source>
</evidence>
<dbReference type="KEGG" id="aalt:CC77DRAFT_1022281"/>
<dbReference type="RefSeq" id="XP_018384178.1">
    <property type="nucleotide sequence ID" value="XM_018525429.1"/>
</dbReference>
<gene>
    <name evidence="1" type="ORF">CC77DRAFT_1022281</name>
</gene>
<organism evidence="1 2">
    <name type="scientific">Alternaria alternata</name>
    <name type="common">Alternaria rot fungus</name>
    <name type="synonym">Torula alternata</name>
    <dbReference type="NCBI Taxonomy" id="5599"/>
    <lineage>
        <taxon>Eukaryota</taxon>
        <taxon>Fungi</taxon>
        <taxon>Dikarya</taxon>
        <taxon>Ascomycota</taxon>
        <taxon>Pezizomycotina</taxon>
        <taxon>Dothideomycetes</taxon>
        <taxon>Pleosporomycetidae</taxon>
        <taxon>Pleosporales</taxon>
        <taxon>Pleosporineae</taxon>
        <taxon>Pleosporaceae</taxon>
        <taxon>Alternaria</taxon>
        <taxon>Alternaria sect. Alternaria</taxon>
        <taxon>Alternaria alternata complex</taxon>
    </lineage>
</organism>
<dbReference type="EMBL" id="KV441483">
    <property type="protein sequence ID" value="OAG18757.1"/>
    <property type="molecule type" value="Genomic_DNA"/>
</dbReference>
<reference evidence="1 2" key="1">
    <citation type="submission" date="2016-05" db="EMBL/GenBank/DDBJ databases">
        <title>Comparative analysis of secretome profiles of manganese(II)-oxidizing ascomycete fungi.</title>
        <authorList>
            <consortium name="DOE Joint Genome Institute"/>
            <person name="Zeiner C.A."/>
            <person name="Purvine S.O."/>
            <person name="Zink E.M."/>
            <person name="Wu S."/>
            <person name="Pasa-Tolic L."/>
            <person name="Chaput D.L."/>
            <person name="Haridas S."/>
            <person name="Grigoriev I.V."/>
            <person name="Santelli C.M."/>
            <person name="Hansel C.M."/>
        </authorList>
    </citation>
    <scope>NUCLEOTIDE SEQUENCE [LARGE SCALE GENOMIC DNA]</scope>
    <source>
        <strain evidence="1 2">SRC1lrK2f</strain>
    </source>
</reference>
<proteinExistence type="predicted"/>
<dbReference type="GeneID" id="29111023"/>
<name>A0A177DHG9_ALTAL</name>
<dbReference type="AlphaFoldDB" id="A0A177DHG9"/>
<sequence length="118" mass="13694">MTRIALIFVPALGSHSTCFKCVRLLVDGRVFYFVHLDTQSPDLRRTSLTSIDSLQIQGVDFKIFYQLYFTPQDSMSSYDLSHYDAHATFGYRPTLIFKRSLYRISKLRLSNIDSTIRV</sequence>
<protein>
    <submittedName>
        <fullName evidence="1">Uncharacterized protein</fullName>
    </submittedName>
</protein>
<evidence type="ECO:0000313" key="2">
    <source>
        <dbReference type="Proteomes" id="UP000077248"/>
    </source>
</evidence>
<keyword evidence="2" id="KW-1185">Reference proteome</keyword>
<accession>A0A177DHG9</accession>
<dbReference type="Proteomes" id="UP000077248">
    <property type="component" value="Unassembled WGS sequence"/>
</dbReference>